<name>A0ABQ7JIP3_9FUNG</name>
<gene>
    <name evidence="3" type="ORF">BGZ96_003956</name>
</gene>
<reference evidence="3 4" key="1">
    <citation type="journal article" date="2020" name="Fungal Divers.">
        <title>Resolving the Mortierellaceae phylogeny through synthesis of multi-gene phylogenetics and phylogenomics.</title>
        <authorList>
            <person name="Vandepol N."/>
            <person name="Liber J."/>
            <person name="Desiro A."/>
            <person name="Na H."/>
            <person name="Kennedy M."/>
            <person name="Barry K."/>
            <person name="Grigoriev I.V."/>
            <person name="Miller A.N."/>
            <person name="O'Donnell K."/>
            <person name="Stajich J.E."/>
            <person name="Bonito G."/>
        </authorList>
    </citation>
    <scope>NUCLEOTIDE SEQUENCE [LARGE SCALE GENOMIC DNA]</scope>
    <source>
        <strain evidence="3 4">AD045</strain>
    </source>
</reference>
<evidence type="ECO:0000256" key="1">
    <source>
        <dbReference type="SAM" id="MobiDB-lite"/>
    </source>
</evidence>
<dbReference type="Pfam" id="PF20231">
    <property type="entry name" value="DUF6589"/>
    <property type="match status" value="1"/>
</dbReference>
<feature type="compositionally biased region" description="Acidic residues" evidence="1">
    <location>
        <begin position="251"/>
        <end position="262"/>
    </location>
</feature>
<accession>A0ABQ7JIP3</accession>
<evidence type="ECO:0000313" key="4">
    <source>
        <dbReference type="Proteomes" id="UP001194696"/>
    </source>
</evidence>
<dbReference type="EMBL" id="JAAAIM010001906">
    <property type="protein sequence ID" value="KAG0275081.1"/>
    <property type="molecule type" value="Genomic_DNA"/>
</dbReference>
<evidence type="ECO:0000313" key="3">
    <source>
        <dbReference type="EMBL" id="KAG0275081.1"/>
    </source>
</evidence>
<dbReference type="InterPro" id="IPR046496">
    <property type="entry name" value="DUF6589"/>
</dbReference>
<protein>
    <recommendedName>
        <fullName evidence="2">DUF6589 domain-containing protein</fullName>
    </recommendedName>
</protein>
<proteinExistence type="predicted"/>
<feature type="region of interest" description="Disordered" evidence="1">
    <location>
        <begin position="176"/>
        <end position="262"/>
    </location>
</feature>
<comment type="caution">
    <text evidence="3">The sequence shown here is derived from an EMBL/GenBank/DDBJ whole genome shotgun (WGS) entry which is preliminary data.</text>
</comment>
<evidence type="ECO:0000259" key="2">
    <source>
        <dbReference type="Pfam" id="PF20231"/>
    </source>
</evidence>
<feature type="domain" description="DUF6589" evidence="2">
    <location>
        <begin position="417"/>
        <end position="789"/>
    </location>
</feature>
<dbReference type="Proteomes" id="UP001194696">
    <property type="component" value="Unassembled WGS sequence"/>
</dbReference>
<keyword evidence="4" id="KW-1185">Reference proteome</keyword>
<sequence length="893" mass="101426">MFTFEQAWGSVNENGDAIMVPSASSPLKRKRRTKERLKVDKTSQLLTVFAALAEQSLSMSDFLCNAFNSDEEFIKGKVSQFYSTGGPGRILRLWGQQLEETDNDEDLIAQAVQIVGDRVQTDLREASQETTLRCPANSITRKSLKKFSLDHIRRTLDASAPTLTLLLKAIIPRNKPAKGSVAGWQPRRVTTRQKKADTQVKPRARTPSDSDMENMTLRNSVPSPDFDQESDTDLPPPKESYLVDSGTDTDSNSEADEAAAMSEDEDIVDYEDEVNLNADVAISLEQQLDRDEGWADEPEPNADMDPRIHLRGLSAPKRLIKLLSAIGLSMAYTTTTSGLRSLASNHRFLMRTKAVRYPIVVIFDNVNRMRIQRHQRSNKRNHMESQTAGTIVIGKDLGEEREPQSDDRDPCVHNVALTTCDTDHFRVVYRSHIFNALQQNRIVNVNHQLTILFRIPDKTLLNVERSKAFELPLMDIDQATVAGNKEVLETIREALDKPKVEFTGLMLVGGDHLSVSRLHSLKERSIGELTPFDRMQWAIPVLQLFHMQMVLSSAILKNHYGSSSTPGSLAYYINTLGRRKLQQDKPCYHTNNEFLRIVFRAMVNQLWETRAASFKGDRLEDREVLININKIVSSCLANVETLATSNSTTNINALLFIKDMVVYIEFCTAIKTGDVGRIEEILKRITIMFHSGSNKNYGHELLRLNYNIRHKWSKSRKDAIFSSMLMNTKNSRNTFIPSDLYQEQNNLLIKRIHSTVGHSEKATSYMTPLVRLFRQINGIIAKEYQLPANPTFHRVTKMEGDIQIVMRSLREHNILDIETNTTKHSHHPFATSIVVDMMTEGFTRLVSGGYNAFLERLEEEKLGEMIAQDMNKLLEALDDEVEMAEKYLDQSFD</sequence>
<organism evidence="3 4">
    <name type="scientific">Linnemannia gamsii</name>
    <dbReference type="NCBI Taxonomy" id="64522"/>
    <lineage>
        <taxon>Eukaryota</taxon>
        <taxon>Fungi</taxon>
        <taxon>Fungi incertae sedis</taxon>
        <taxon>Mucoromycota</taxon>
        <taxon>Mortierellomycotina</taxon>
        <taxon>Mortierellomycetes</taxon>
        <taxon>Mortierellales</taxon>
        <taxon>Mortierellaceae</taxon>
        <taxon>Linnemannia</taxon>
    </lineage>
</organism>